<comment type="caution">
    <text evidence="1">The sequence shown here is derived from an EMBL/GenBank/DDBJ whole genome shotgun (WGS) entry which is preliminary data.</text>
</comment>
<proteinExistence type="predicted"/>
<keyword evidence="2" id="KW-1185">Reference proteome</keyword>
<dbReference type="Proteomes" id="UP001397290">
    <property type="component" value="Unassembled WGS sequence"/>
</dbReference>
<reference evidence="1 2" key="1">
    <citation type="submission" date="2020-02" db="EMBL/GenBank/DDBJ databases">
        <title>Comparative genomics of the hypocrealean fungal genus Beauvera.</title>
        <authorList>
            <person name="Showalter D.N."/>
            <person name="Bushley K.E."/>
            <person name="Rehner S.A."/>
        </authorList>
    </citation>
    <scope>NUCLEOTIDE SEQUENCE [LARGE SCALE GENOMIC DNA]</scope>
    <source>
        <strain evidence="1 2">ARSEF4384</strain>
    </source>
</reference>
<organism evidence="1 2">
    <name type="scientific">Beauveria asiatica</name>
    <dbReference type="NCBI Taxonomy" id="1069075"/>
    <lineage>
        <taxon>Eukaryota</taxon>
        <taxon>Fungi</taxon>
        <taxon>Dikarya</taxon>
        <taxon>Ascomycota</taxon>
        <taxon>Pezizomycotina</taxon>
        <taxon>Sordariomycetes</taxon>
        <taxon>Hypocreomycetidae</taxon>
        <taxon>Hypocreales</taxon>
        <taxon>Cordycipitaceae</taxon>
        <taxon>Beauveria</taxon>
    </lineage>
</organism>
<accession>A0AAW0S005</accession>
<gene>
    <name evidence="1" type="ORF">G3M48_001335</name>
</gene>
<sequence>MPVLQHNKPTNRCQGKNTGSLARELQPKQALMADHVDADENVSSAKTGSASNEKWSGYQACTIIERESHRLLGLNVPLTRQFQLFISPSIGFGLTQIVCRQKLFYF</sequence>
<evidence type="ECO:0000313" key="1">
    <source>
        <dbReference type="EMBL" id="KAK8147595.1"/>
    </source>
</evidence>
<name>A0AAW0S005_9HYPO</name>
<evidence type="ECO:0000313" key="2">
    <source>
        <dbReference type="Proteomes" id="UP001397290"/>
    </source>
</evidence>
<protein>
    <submittedName>
        <fullName evidence="1">Uncharacterized protein</fullName>
    </submittedName>
</protein>
<dbReference type="AlphaFoldDB" id="A0AAW0S005"/>
<dbReference type="EMBL" id="JAAHCF010000137">
    <property type="protein sequence ID" value="KAK8147595.1"/>
    <property type="molecule type" value="Genomic_DNA"/>
</dbReference>